<comment type="caution">
    <text evidence="1">The sequence shown here is derived from an EMBL/GenBank/DDBJ whole genome shotgun (WGS) entry which is preliminary data.</text>
</comment>
<keyword evidence="2" id="KW-1185">Reference proteome</keyword>
<protein>
    <submittedName>
        <fullName evidence="1">Uncharacterized protein</fullName>
    </submittedName>
</protein>
<sequence length="32" mass="3654">MKRKAKRWDAPLIPGSCPQAMLLCNTLRIVRS</sequence>
<reference evidence="1 2" key="1">
    <citation type="submission" date="2020-08" db="EMBL/GenBank/DDBJ databases">
        <title>Genomic Encyclopedia of Type Strains, Phase IV (KMG-IV): sequencing the most valuable type-strain genomes for metagenomic binning, comparative biology and taxonomic classification.</title>
        <authorList>
            <person name="Goeker M."/>
        </authorList>
    </citation>
    <scope>NUCLEOTIDE SEQUENCE [LARGE SCALE GENOMIC DNA]</scope>
    <source>
        <strain evidence="1 2">DSM 7050</strain>
    </source>
</reference>
<dbReference type="Proteomes" id="UP000539538">
    <property type="component" value="Unassembled WGS sequence"/>
</dbReference>
<name>A0ABR6KVF6_9HYPH</name>
<gene>
    <name evidence="1" type="ORF">GGQ99_000228</name>
</gene>
<proteinExistence type="predicted"/>
<evidence type="ECO:0000313" key="1">
    <source>
        <dbReference type="EMBL" id="MBB4648506.1"/>
    </source>
</evidence>
<evidence type="ECO:0000313" key="2">
    <source>
        <dbReference type="Proteomes" id="UP000539538"/>
    </source>
</evidence>
<dbReference type="EMBL" id="JACHOT010000001">
    <property type="protein sequence ID" value="MBB4648506.1"/>
    <property type="molecule type" value="Genomic_DNA"/>
</dbReference>
<organism evidence="1 2">
    <name type="scientific">Aminobacter niigataensis</name>
    <dbReference type="NCBI Taxonomy" id="83265"/>
    <lineage>
        <taxon>Bacteria</taxon>
        <taxon>Pseudomonadati</taxon>
        <taxon>Pseudomonadota</taxon>
        <taxon>Alphaproteobacteria</taxon>
        <taxon>Hyphomicrobiales</taxon>
        <taxon>Phyllobacteriaceae</taxon>
        <taxon>Aminobacter</taxon>
    </lineage>
</organism>
<accession>A0ABR6KVF6</accession>